<dbReference type="KEGG" id="vg:29058834"/>
<evidence type="ECO:0000313" key="2">
    <source>
        <dbReference type="EMBL" id="AMS01200.1"/>
    </source>
</evidence>
<organism evidence="2 3">
    <name type="scientific">Bacillus phage AR9</name>
    <dbReference type="NCBI Taxonomy" id="1815509"/>
    <lineage>
        <taxon>Viruses</taxon>
        <taxon>Duplodnaviria</taxon>
        <taxon>Heunggongvirae</taxon>
        <taxon>Uroviricota</taxon>
        <taxon>Caudoviricetes</taxon>
        <taxon>Takahashivirus</taxon>
        <taxon>Bacillus phage PBS1</taxon>
    </lineage>
</organism>
<feature type="compositionally biased region" description="Basic and acidic residues" evidence="1">
    <location>
        <begin position="51"/>
        <end position="65"/>
    </location>
</feature>
<dbReference type="EMBL" id="KU878088">
    <property type="protein sequence ID" value="AMS01200.1"/>
    <property type="molecule type" value="Genomic_DNA"/>
</dbReference>
<reference evidence="2 3" key="1">
    <citation type="journal article" date="2016" name="Virology">
        <title>The genome of AR9, a giant transducing Bacillus phage encoding two multisubunit RNA polymerases.</title>
        <authorList>
            <person name="Lavysh D."/>
            <person name="Sokolova M."/>
            <person name="Minakhin L."/>
            <person name="Yakunina M."/>
            <person name="Artamonova T."/>
            <person name="Kozyavkin S."/>
            <person name="Makarova K.S."/>
            <person name="Koonin E.V."/>
            <person name="Severinov K."/>
        </authorList>
    </citation>
    <scope>NUCLEOTIDE SEQUENCE [LARGE SCALE GENOMIC DNA]</scope>
</reference>
<proteinExistence type="predicted"/>
<dbReference type="GeneID" id="29058834"/>
<sequence length="213" mass="24287">MTDFDTLLIDFNKKLMEDTKHNNNFFLKEDEDDDDVGMDSLEDLSVGHSNDPAHPEDETDSKSEETNDGNSPESLDGGDDNSNPSDGDTGDSDDQGDADSGDLDNEQDDSPTDNDKKLQLYKSYKTIYTSIDNFLDKVSSYKEYLDTEENKSKNYELVEYIEDKLYNLKDSTKIMLTDKIKTMDYEKVKTVFVYTKSEINLLVNLFNKFSSSK</sequence>
<feature type="compositionally biased region" description="Acidic residues" evidence="1">
    <location>
        <begin position="88"/>
        <end position="112"/>
    </location>
</feature>
<dbReference type="RefSeq" id="YP_009283020.1">
    <property type="nucleotide sequence ID" value="NC_031039.1"/>
</dbReference>
<dbReference type="Proteomes" id="UP000202618">
    <property type="component" value="Segment"/>
</dbReference>
<accession>A0A172JI22</accession>
<protein>
    <submittedName>
        <fullName evidence="2">Uncharacterized protein</fullName>
    </submittedName>
</protein>
<evidence type="ECO:0000313" key="3">
    <source>
        <dbReference type="Proteomes" id="UP000202618"/>
    </source>
</evidence>
<name>A0A172JI22_BPPB1</name>
<feature type="region of interest" description="Disordered" evidence="1">
    <location>
        <begin position="26"/>
        <end position="117"/>
    </location>
</feature>
<gene>
    <name evidence="2" type="ORF">AR9_g116</name>
</gene>
<feature type="compositionally biased region" description="Acidic residues" evidence="1">
    <location>
        <begin position="29"/>
        <end position="42"/>
    </location>
</feature>
<evidence type="ECO:0000256" key="1">
    <source>
        <dbReference type="SAM" id="MobiDB-lite"/>
    </source>
</evidence>